<proteinExistence type="predicted"/>
<organism evidence="2 3">
    <name type="scientific">Araneus ventricosus</name>
    <name type="common">Orbweaver spider</name>
    <name type="synonym">Epeira ventricosa</name>
    <dbReference type="NCBI Taxonomy" id="182803"/>
    <lineage>
        <taxon>Eukaryota</taxon>
        <taxon>Metazoa</taxon>
        <taxon>Ecdysozoa</taxon>
        <taxon>Arthropoda</taxon>
        <taxon>Chelicerata</taxon>
        <taxon>Arachnida</taxon>
        <taxon>Araneae</taxon>
        <taxon>Araneomorphae</taxon>
        <taxon>Entelegynae</taxon>
        <taxon>Araneoidea</taxon>
        <taxon>Araneidae</taxon>
        <taxon>Araneus</taxon>
    </lineage>
</organism>
<reference evidence="2 3" key="1">
    <citation type="journal article" date="2019" name="Sci. Rep.">
        <title>Orb-weaving spider Araneus ventricosus genome elucidates the spidroin gene catalogue.</title>
        <authorList>
            <person name="Kono N."/>
            <person name="Nakamura H."/>
            <person name="Ohtoshi R."/>
            <person name="Moran D.A.P."/>
            <person name="Shinohara A."/>
            <person name="Yoshida Y."/>
            <person name="Fujiwara M."/>
            <person name="Mori M."/>
            <person name="Tomita M."/>
            <person name="Arakawa K."/>
        </authorList>
    </citation>
    <scope>NUCLEOTIDE SEQUENCE [LARGE SCALE GENOMIC DNA]</scope>
</reference>
<protein>
    <recommendedName>
        <fullName evidence="1">DUF4817 domain-containing protein</fullName>
    </recommendedName>
</protein>
<keyword evidence="3" id="KW-1185">Reference proteome</keyword>
<evidence type="ECO:0000313" key="2">
    <source>
        <dbReference type="EMBL" id="GBM39900.1"/>
    </source>
</evidence>
<name>A0A4Y2FEA8_ARAVE</name>
<gene>
    <name evidence="2" type="ORF">AVEN_250221_1</name>
</gene>
<dbReference type="InterPro" id="IPR032135">
    <property type="entry name" value="DUF4817"/>
</dbReference>
<dbReference type="PANTHER" id="PTHR47326:SF1">
    <property type="entry name" value="HTH PSQ-TYPE DOMAIN-CONTAINING PROTEIN"/>
    <property type="match status" value="1"/>
</dbReference>
<dbReference type="Proteomes" id="UP000499080">
    <property type="component" value="Unassembled WGS sequence"/>
</dbReference>
<dbReference type="EMBL" id="BGPR01000910">
    <property type="protein sequence ID" value="GBM39900.1"/>
    <property type="molecule type" value="Genomic_DNA"/>
</dbReference>
<dbReference type="AlphaFoldDB" id="A0A4Y2FEA8"/>
<evidence type="ECO:0000313" key="3">
    <source>
        <dbReference type="Proteomes" id="UP000499080"/>
    </source>
</evidence>
<dbReference type="Pfam" id="PF16087">
    <property type="entry name" value="DUF4817"/>
    <property type="match status" value="1"/>
</dbReference>
<accession>A0A4Y2FEA8</accession>
<evidence type="ECO:0000259" key="1">
    <source>
        <dbReference type="Pfam" id="PF16087"/>
    </source>
</evidence>
<sequence length="175" mass="19774">MKLHFACRQSGGKMERCTNAELVDMHLAYGTADCNGRAAQRLYAQRYTRRQTPSHAFFARLHQRLSDSGSFIVDTQQRERRVRTPSNEETVLDMVQKNPGTSTRAVASHVGIFHMTVWGSCVLTACTPVTTSVCSHWTKTILLLVWYLEMRARDPRFPGAVLFTDLHPGGNVQFT</sequence>
<dbReference type="PANTHER" id="PTHR47326">
    <property type="entry name" value="TRANSPOSABLE ELEMENT TC3 TRANSPOSASE-LIKE PROTEIN"/>
    <property type="match status" value="1"/>
</dbReference>
<dbReference type="OrthoDB" id="7902892at2759"/>
<comment type="caution">
    <text evidence="2">The sequence shown here is derived from an EMBL/GenBank/DDBJ whole genome shotgun (WGS) entry which is preliminary data.</text>
</comment>
<feature type="domain" description="DUF4817" evidence="1">
    <location>
        <begin position="21"/>
        <end position="70"/>
    </location>
</feature>